<organism evidence="1 2">
    <name type="scientific">Stieleria magnilauensis</name>
    <dbReference type="NCBI Taxonomy" id="2527963"/>
    <lineage>
        <taxon>Bacteria</taxon>
        <taxon>Pseudomonadati</taxon>
        <taxon>Planctomycetota</taxon>
        <taxon>Planctomycetia</taxon>
        <taxon>Pirellulales</taxon>
        <taxon>Pirellulaceae</taxon>
        <taxon>Stieleria</taxon>
    </lineage>
</organism>
<dbReference type="Proteomes" id="UP000318081">
    <property type="component" value="Chromosome"/>
</dbReference>
<evidence type="ECO:0000313" key="2">
    <source>
        <dbReference type="Proteomes" id="UP000318081"/>
    </source>
</evidence>
<dbReference type="InterPro" id="IPR011467">
    <property type="entry name" value="DUF1573"/>
</dbReference>
<proteinExistence type="predicted"/>
<dbReference type="Gene3D" id="2.60.40.10">
    <property type="entry name" value="Immunoglobulins"/>
    <property type="match status" value="1"/>
</dbReference>
<gene>
    <name evidence="1" type="ORF">TBK1r_01840</name>
</gene>
<protein>
    <recommendedName>
        <fullName evidence="3">DUF1573 domain-containing protein</fullName>
    </recommendedName>
</protein>
<dbReference type="InterPro" id="IPR013783">
    <property type="entry name" value="Ig-like_fold"/>
</dbReference>
<dbReference type="RefSeq" id="WP_419580826.1">
    <property type="nucleotide sequence ID" value="NZ_CP036432.1"/>
</dbReference>
<evidence type="ECO:0008006" key="3">
    <source>
        <dbReference type="Google" id="ProtNLM"/>
    </source>
</evidence>
<reference evidence="1 2" key="1">
    <citation type="submission" date="2019-02" db="EMBL/GenBank/DDBJ databases">
        <title>Deep-cultivation of Planctomycetes and their phenomic and genomic characterization uncovers novel biology.</title>
        <authorList>
            <person name="Wiegand S."/>
            <person name="Jogler M."/>
            <person name="Boedeker C."/>
            <person name="Pinto D."/>
            <person name="Vollmers J."/>
            <person name="Rivas-Marin E."/>
            <person name="Kohn T."/>
            <person name="Peeters S.H."/>
            <person name="Heuer A."/>
            <person name="Rast P."/>
            <person name="Oberbeckmann S."/>
            <person name="Bunk B."/>
            <person name="Jeske O."/>
            <person name="Meyerdierks A."/>
            <person name="Storesund J.E."/>
            <person name="Kallscheuer N."/>
            <person name="Luecker S."/>
            <person name="Lage O.M."/>
            <person name="Pohl T."/>
            <person name="Merkel B.J."/>
            <person name="Hornburger P."/>
            <person name="Mueller R.-W."/>
            <person name="Bruemmer F."/>
            <person name="Labrenz M."/>
            <person name="Spormann A.M."/>
            <person name="Op den Camp H."/>
            <person name="Overmann J."/>
            <person name="Amann R."/>
            <person name="Jetten M.S.M."/>
            <person name="Mascher T."/>
            <person name="Medema M.H."/>
            <person name="Devos D.P."/>
            <person name="Kaster A.-K."/>
            <person name="Ovreas L."/>
            <person name="Rohde M."/>
            <person name="Galperin M.Y."/>
            <person name="Jogler C."/>
        </authorList>
    </citation>
    <scope>NUCLEOTIDE SEQUENCE [LARGE SCALE GENOMIC DNA]</scope>
    <source>
        <strain evidence="1 2">TBK1r</strain>
    </source>
</reference>
<sequence>MILYLVLAVLALALSEGVVAQERPGILESEIKAISLGEVTFTDSSLEQKFSTPDVEVEYSSTFRIKLINKSSRLLKLDRRKSSCGCITSIPIPAEVKPGDSTNVYITFTPDSSGEFGRFVEFRYGESSEVIRLWVVGKAKHRFSLDPGVIDIAKVGVENEIRLLRNFPKDGKVTSVVASSPLLLKTELKDADGSNRIAVTIDKAEFRKSQKDETVRLAVREGRAESFVLLRIHDSSRLIVYPKTVFAKPGDGFSRFKTAVYGNEMVLQELSDGSRISVTGVSKSGDKIGAIPAEIECTDITPTSVQISLQIASAWIQENKNAVPIEAYGYLDDGRKVFSIRLFFH</sequence>
<accession>A0ABX5XH12</accession>
<dbReference type="EMBL" id="CP036432">
    <property type="protein sequence ID" value="QDV81269.1"/>
    <property type="molecule type" value="Genomic_DNA"/>
</dbReference>
<name>A0ABX5XH12_9BACT</name>
<evidence type="ECO:0000313" key="1">
    <source>
        <dbReference type="EMBL" id="QDV81269.1"/>
    </source>
</evidence>
<dbReference type="Pfam" id="PF07610">
    <property type="entry name" value="DUF1573"/>
    <property type="match status" value="1"/>
</dbReference>
<keyword evidence="2" id="KW-1185">Reference proteome</keyword>